<keyword evidence="3" id="KW-1185">Reference proteome</keyword>
<sequence>MEQIVDIQELVLKNAIPEDAASTPPFPGTNGASTPMTTMRRSAR</sequence>
<comment type="caution">
    <text evidence="2">The sequence shown here is derived from an EMBL/GenBank/DDBJ whole genome shotgun (WGS) entry which is preliminary data.</text>
</comment>
<gene>
    <name evidence="2" type="ORF">SPARVUS_LOCUS3828735</name>
</gene>
<name>A0ABN9BX95_9NEOB</name>
<evidence type="ECO:0000313" key="2">
    <source>
        <dbReference type="EMBL" id="CAI9552063.1"/>
    </source>
</evidence>
<evidence type="ECO:0000313" key="3">
    <source>
        <dbReference type="Proteomes" id="UP001162483"/>
    </source>
</evidence>
<organism evidence="2 3">
    <name type="scientific">Staurois parvus</name>
    <dbReference type="NCBI Taxonomy" id="386267"/>
    <lineage>
        <taxon>Eukaryota</taxon>
        <taxon>Metazoa</taxon>
        <taxon>Chordata</taxon>
        <taxon>Craniata</taxon>
        <taxon>Vertebrata</taxon>
        <taxon>Euteleostomi</taxon>
        <taxon>Amphibia</taxon>
        <taxon>Batrachia</taxon>
        <taxon>Anura</taxon>
        <taxon>Neobatrachia</taxon>
        <taxon>Ranoidea</taxon>
        <taxon>Ranidae</taxon>
        <taxon>Staurois</taxon>
    </lineage>
</organism>
<evidence type="ECO:0000256" key="1">
    <source>
        <dbReference type="SAM" id="MobiDB-lite"/>
    </source>
</evidence>
<proteinExistence type="predicted"/>
<dbReference type="EMBL" id="CATNWA010006428">
    <property type="protein sequence ID" value="CAI9552063.1"/>
    <property type="molecule type" value="Genomic_DNA"/>
</dbReference>
<protein>
    <submittedName>
        <fullName evidence="2">Uncharacterized protein</fullName>
    </submittedName>
</protein>
<feature type="region of interest" description="Disordered" evidence="1">
    <location>
        <begin position="16"/>
        <end position="44"/>
    </location>
</feature>
<reference evidence="2" key="1">
    <citation type="submission" date="2023-05" db="EMBL/GenBank/DDBJ databases">
        <authorList>
            <person name="Stuckert A."/>
        </authorList>
    </citation>
    <scope>NUCLEOTIDE SEQUENCE</scope>
</reference>
<dbReference type="Proteomes" id="UP001162483">
    <property type="component" value="Unassembled WGS sequence"/>
</dbReference>
<accession>A0ABN9BX95</accession>
<feature type="compositionally biased region" description="Polar residues" evidence="1">
    <location>
        <begin position="30"/>
        <end position="44"/>
    </location>
</feature>